<dbReference type="GeneID" id="110793320"/>
<feature type="chain" id="PRO_5045907903" evidence="3">
    <location>
        <begin position="28"/>
        <end position="227"/>
    </location>
</feature>
<dbReference type="PROSITE" id="PS50927">
    <property type="entry name" value="BULB_LECTIN"/>
    <property type="match status" value="1"/>
</dbReference>
<keyword evidence="1 3" id="KW-0732">Signal</keyword>
<dbReference type="InterPro" id="IPR036426">
    <property type="entry name" value="Bulb-type_lectin_dom_sf"/>
</dbReference>
<name>A0ABM3RTE2_SPIOL</name>
<dbReference type="CDD" id="cd00028">
    <property type="entry name" value="B_lectin"/>
    <property type="match status" value="1"/>
</dbReference>
<dbReference type="RefSeq" id="XP_056698883.1">
    <property type="nucleotide sequence ID" value="XM_056842905.1"/>
</dbReference>
<dbReference type="Gene3D" id="2.90.10.10">
    <property type="entry name" value="Bulb-type lectin domain"/>
    <property type="match status" value="1"/>
</dbReference>
<reference evidence="6" key="2">
    <citation type="submission" date="2025-08" db="UniProtKB">
        <authorList>
            <consortium name="RefSeq"/>
        </authorList>
    </citation>
    <scope>IDENTIFICATION</scope>
    <source>
        <tissue evidence="6">Leaf</tissue>
    </source>
</reference>
<dbReference type="InterPro" id="IPR001480">
    <property type="entry name" value="Bulb-type_lectin_dom"/>
</dbReference>
<reference evidence="5" key="1">
    <citation type="journal article" date="2021" name="Nat. Commun.">
        <title>Genomic analyses provide insights into spinach domestication and the genetic basis of agronomic traits.</title>
        <authorList>
            <person name="Cai X."/>
            <person name="Sun X."/>
            <person name="Xu C."/>
            <person name="Sun H."/>
            <person name="Wang X."/>
            <person name="Ge C."/>
            <person name="Zhang Z."/>
            <person name="Wang Q."/>
            <person name="Fei Z."/>
            <person name="Jiao C."/>
            <person name="Wang Q."/>
        </authorList>
    </citation>
    <scope>NUCLEOTIDE SEQUENCE [LARGE SCALE GENOMIC DNA]</scope>
    <source>
        <strain evidence="5">cv. Varoflay</strain>
    </source>
</reference>
<feature type="signal peptide" evidence="3">
    <location>
        <begin position="1"/>
        <end position="27"/>
    </location>
</feature>
<proteinExistence type="predicted"/>
<organism evidence="5 6">
    <name type="scientific">Spinacia oleracea</name>
    <name type="common">Spinach</name>
    <dbReference type="NCBI Taxonomy" id="3562"/>
    <lineage>
        <taxon>Eukaryota</taxon>
        <taxon>Viridiplantae</taxon>
        <taxon>Streptophyta</taxon>
        <taxon>Embryophyta</taxon>
        <taxon>Tracheophyta</taxon>
        <taxon>Spermatophyta</taxon>
        <taxon>Magnoliopsida</taxon>
        <taxon>eudicotyledons</taxon>
        <taxon>Gunneridae</taxon>
        <taxon>Pentapetalae</taxon>
        <taxon>Caryophyllales</taxon>
        <taxon>Chenopodiaceae</taxon>
        <taxon>Chenopodioideae</taxon>
        <taxon>Anserineae</taxon>
        <taxon>Spinacia</taxon>
    </lineage>
</organism>
<keyword evidence="5" id="KW-1185">Reference proteome</keyword>
<evidence type="ECO:0000313" key="6">
    <source>
        <dbReference type="RefSeq" id="XP_056698883.1"/>
    </source>
</evidence>
<dbReference type="Proteomes" id="UP000813463">
    <property type="component" value="Chromosome 4"/>
</dbReference>
<dbReference type="PANTHER" id="PTHR32444:SF10">
    <property type="entry name" value="CURCULIN-LIKE (MANNOSE-BINDING) LECTIN FAMILY PROTEIN-RELATED"/>
    <property type="match status" value="1"/>
</dbReference>
<sequence length="227" mass="25068">MLKNMSALIYFLTLIPSLCFLISPSISQLSFTPAPVPGSIPFHYINRGNFDVNIGEFESAFRCVGIHSPKFSLCFYTNINILNSFTLGIGMSYPPKWVWSPNRNNPVRDGASLSLGKDGNLVLADDDGRVVWQTNTANNGVIGFKLLDNGNLVLYDANNNFVWQSFDYPSDTLLAGQSLKAGLTNKLVSNASPSSYFEGNYTLEMSPNNVSLYYKSSNNPTPLPYYS</sequence>
<evidence type="ECO:0000259" key="4">
    <source>
        <dbReference type="PROSITE" id="PS50927"/>
    </source>
</evidence>
<dbReference type="Pfam" id="PF01453">
    <property type="entry name" value="B_lectin"/>
    <property type="match status" value="1"/>
</dbReference>
<dbReference type="SUPFAM" id="SSF51110">
    <property type="entry name" value="alpha-D-mannose-specific plant lectins"/>
    <property type="match status" value="1"/>
</dbReference>
<keyword evidence="2" id="KW-0325">Glycoprotein</keyword>
<feature type="domain" description="Bulb-type lectin" evidence="4">
    <location>
        <begin position="49"/>
        <end position="167"/>
    </location>
</feature>
<accession>A0ABM3RTE2</accession>
<dbReference type="PANTHER" id="PTHR32444">
    <property type="entry name" value="BULB-TYPE LECTIN DOMAIN-CONTAINING PROTEIN"/>
    <property type="match status" value="1"/>
</dbReference>
<gene>
    <name evidence="6" type="primary">LOC110793320</name>
</gene>
<evidence type="ECO:0000256" key="1">
    <source>
        <dbReference type="ARBA" id="ARBA00022729"/>
    </source>
</evidence>
<evidence type="ECO:0000256" key="2">
    <source>
        <dbReference type="ARBA" id="ARBA00023180"/>
    </source>
</evidence>
<dbReference type="SMART" id="SM00108">
    <property type="entry name" value="B_lectin"/>
    <property type="match status" value="1"/>
</dbReference>
<protein>
    <submittedName>
        <fullName evidence="6">Epidermis-specific secreted glycoprotein EP1-like</fullName>
    </submittedName>
</protein>
<evidence type="ECO:0000313" key="5">
    <source>
        <dbReference type="Proteomes" id="UP000813463"/>
    </source>
</evidence>
<evidence type="ECO:0000256" key="3">
    <source>
        <dbReference type="SAM" id="SignalP"/>
    </source>
</evidence>